<dbReference type="Pfam" id="PF04397">
    <property type="entry name" value="LytTR"/>
    <property type="match status" value="1"/>
</dbReference>
<evidence type="ECO:0000259" key="3">
    <source>
        <dbReference type="PROSITE" id="PS50930"/>
    </source>
</evidence>
<dbReference type="AlphaFoldDB" id="A0A4V5LYS2"/>
<evidence type="ECO:0000313" key="5">
    <source>
        <dbReference type="Proteomes" id="UP000309872"/>
    </source>
</evidence>
<comment type="caution">
    <text evidence="4">The sequence shown here is derived from an EMBL/GenBank/DDBJ whole genome shotgun (WGS) entry which is preliminary data.</text>
</comment>
<dbReference type="InterPro" id="IPR046947">
    <property type="entry name" value="LytR-like"/>
</dbReference>
<dbReference type="PROSITE" id="PS50110">
    <property type="entry name" value="RESPONSE_REGULATORY"/>
    <property type="match status" value="1"/>
</dbReference>
<dbReference type="PROSITE" id="PS50930">
    <property type="entry name" value="HTH_LYTTR"/>
    <property type="match status" value="1"/>
</dbReference>
<dbReference type="Gene3D" id="3.40.50.2300">
    <property type="match status" value="1"/>
</dbReference>
<reference evidence="4 5" key="1">
    <citation type="submission" date="2019-04" db="EMBL/GenBank/DDBJ databases">
        <title>Sphingobacterium olei sp. nov., isolated from oil-contaminated soil.</title>
        <authorList>
            <person name="Liu B."/>
        </authorList>
    </citation>
    <scope>NUCLEOTIDE SEQUENCE [LARGE SCALE GENOMIC DNA]</scope>
    <source>
        <strain evidence="4 5">Y3L14</strain>
    </source>
</reference>
<dbReference type="InterPro" id="IPR001789">
    <property type="entry name" value="Sig_transdc_resp-reg_receiver"/>
</dbReference>
<feature type="modified residue" description="4-aspartylphosphate" evidence="1">
    <location>
        <position position="56"/>
    </location>
</feature>
<protein>
    <submittedName>
        <fullName evidence="4">Response regulator transcription factor</fullName>
    </submittedName>
</protein>
<keyword evidence="5" id="KW-1185">Reference proteome</keyword>
<dbReference type="SMART" id="SM00448">
    <property type="entry name" value="REC"/>
    <property type="match status" value="1"/>
</dbReference>
<dbReference type="Gene3D" id="2.40.50.1020">
    <property type="entry name" value="LytTr DNA-binding domain"/>
    <property type="match status" value="1"/>
</dbReference>
<dbReference type="PANTHER" id="PTHR37299:SF1">
    <property type="entry name" value="STAGE 0 SPORULATION PROTEIN A HOMOLOG"/>
    <property type="match status" value="1"/>
</dbReference>
<dbReference type="PANTHER" id="PTHR37299">
    <property type="entry name" value="TRANSCRIPTIONAL REGULATOR-RELATED"/>
    <property type="match status" value="1"/>
</dbReference>
<dbReference type="Pfam" id="PF00072">
    <property type="entry name" value="Response_reg"/>
    <property type="match status" value="1"/>
</dbReference>
<evidence type="ECO:0000313" key="4">
    <source>
        <dbReference type="EMBL" id="TJY67689.1"/>
    </source>
</evidence>
<dbReference type="GO" id="GO:0003677">
    <property type="term" value="F:DNA binding"/>
    <property type="evidence" value="ECO:0007669"/>
    <property type="project" value="InterPro"/>
</dbReference>
<evidence type="ECO:0000256" key="1">
    <source>
        <dbReference type="PROSITE-ProRule" id="PRU00169"/>
    </source>
</evidence>
<dbReference type="InterPro" id="IPR007492">
    <property type="entry name" value="LytTR_DNA-bd_dom"/>
</dbReference>
<evidence type="ECO:0000259" key="2">
    <source>
        <dbReference type="PROSITE" id="PS50110"/>
    </source>
</evidence>
<sequence length="255" mass="29294">MKILKCLIVDDEDAGIEGLTALIKKRHDLLLAGSTKDPREVVRLVEKHSIELVFLDLQMPHMHGLDVVKALNGRTEVICCSAHKEFGTELSELEVALYLKKPIKEHLFNRMVERVWEVKERHPVNADKKRITPLDLKESFMFRMPDNEVLSMQLIDIELIESSGDNTFVTHTDGRVELCYGLGEFMKLLPAAHFIRIHKGYIVAVKNIGNIKLTEPSISLRNSLYVNSIPIGRTYMDKVRELIMEMEIRNRKHGK</sequence>
<dbReference type="Proteomes" id="UP000309872">
    <property type="component" value="Unassembled WGS sequence"/>
</dbReference>
<dbReference type="SUPFAM" id="SSF52172">
    <property type="entry name" value="CheY-like"/>
    <property type="match status" value="1"/>
</dbReference>
<dbReference type="InterPro" id="IPR011006">
    <property type="entry name" value="CheY-like_superfamily"/>
</dbReference>
<proteinExistence type="predicted"/>
<gene>
    <name evidence="4" type="ORF">FAZ19_00030</name>
</gene>
<name>A0A4V5LYS2_9SPHI</name>
<keyword evidence="1" id="KW-0597">Phosphoprotein</keyword>
<feature type="domain" description="Response regulatory" evidence="2">
    <location>
        <begin position="5"/>
        <end position="116"/>
    </location>
</feature>
<organism evidence="4 5">
    <name type="scientific">Sphingobacterium alkalisoli</name>
    <dbReference type="NCBI Taxonomy" id="1874115"/>
    <lineage>
        <taxon>Bacteria</taxon>
        <taxon>Pseudomonadati</taxon>
        <taxon>Bacteroidota</taxon>
        <taxon>Sphingobacteriia</taxon>
        <taxon>Sphingobacteriales</taxon>
        <taxon>Sphingobacteriaceae</taxon>
        <taxon>Sphingobacterium</taxon>
    </lineage>
</organism>
<dbReference type="OrthoDB" id="704144at2"/>
<accession>A0A4V5LYS2</accession>
<dbReference type="RefSeq" id="WP_136818556.1">
    <property type="nucleotide sequence ID" value="NZ_BMJX01000001.1"/>
</dbReference>
<dbReference type="EMBL" id="SUKA01000001">
    <property type="protein sequence ID" value="TJY67689.1"/>
    <property type="molecule type" value="Genomic_DNA"/>
</dbReference>
<feature type="domain" description="HTH LytTR-type" evidence="3">
    <location>
        <begin position="146"/>
        <end position="245"/>
    </location>
</feature>
<dbReference type="SMART" id="SM00850">
    <property type="entry name" value="LytTR"/>
    <property type="match status" value="1"/>
</dbReference>
<dbReference type="GO" id="GO:0000156">
    <property type="term" value="F:phosphorelay response regulator activity"/>
    <property type="evidence" value="ECO:0007669"/>
    <property type="project" value="InterPro"/>
</dbReference>